<accession>A0ABQ9DP54</accession>
<dbReference type="Proteomes" id="UP001145742">
    <property type="component" value="Unassembled WGS sequence"/>
</dbReference>
<reference evidence="1" key="1">
    <citation type="submission" date="2019-10" db="EMBL/GenBank/DDBJ databases">
        <authorList>
            <person name="Soares A.E.R."/>
            <person name="Aleixo A."/>
            <person name="Schneider P."/>
            <person name="Miyaki C.Y."/>
            <person name="Schneider M.P."/>
            <person name="Mello C."/>
            <person name="Vasconcelos A.T.R."/>
        </authorList>
    </citation>
    <scope>NUCLEOTIDE SEQUENCE</scope>
    <source>
        <tissue evidence="1">Muscle</tissue>
    </source>
</reference>
<gene>
    <name evidence="1" type="ORF">WISP_36412</name>
</gene>
<evidence type="ECO:0000313" key="1">
    <source>
        <dbReference type="EMBL" id="KAJ7422851.1"/>
    </source>
</evidence>
<evidence type="ECO:0000313" key="2">
    <source>
        <dbReference type="Proteomes" id="UP001145742"/>
    </source>
</evidence>
<keyword evidence="2" id="KW-1185">Reference proteome</keyword>
<comment type="caution">
    <text evidence="1">The sequence shown here is derived from an EMBL/GenBank/DDBJ whole genome shotgun (WGS) entry which is preliminary data.</text>
</comment>
<dbReference type="EMBL" id="WHWB01032941">
    <property type="protein sequence ID" value="KAJ7422851.1"/>
    <property type="molecule type" value="Genomic_DNA"/>
</dbReference>
<protein>
    <submittedName>
        <fullName evidence="1">Uncharacterized protein</fullName>
    </submittedName>
</protein>
<sequence length="108" mass="12253">MMELSLLLLVTQEKFPSSELDICLRLPYTALHRPASRPQINTAVRTTQSMLAEQQFFKQEIGFNEGVLPTFLWGIRKPLEPDIVLISTLHIIILPIKVGYGTGYDINI</sequence>
<name>A0ABQ9DP54_9PASS</name>
<proteinExistence type="predicted"/>
<organism evidence="1 2">
    <name type="scientific">Willisornis vidua</name>
    <name type="common">Xingu scale-backed antbird</name>
    <dbReference type="NCBI Taxonomy" id="1566151"/>
    <lineage>
        <taxon>Eukaryota</taxon>
        <taxon>Metazoa</taxon>
        <taxon>Chordata</taxon>
        <taxon>Craniata</taxon>
        <taxon>Vertebrata</taxon>
        <taxon>Euteleostomi</taxon>
        <taxon>Archelosauria</taxon>
        <taxon>Archosauria</taxon>
        <taxon>Dinosauria</taxon>
        <taxon>Saurischia</taxon>
        <taxon>Theropoda</taxon>
        <taxon>Coelurosauria</taxon>
        <taxon>Aves</taxon>
        <taxon>Neognathae</taxon>
        <taxon>Neoaves</taxon>
        <taxon>Telluraves</taxon>
        <taxon>Australaves</taxon>
        <taxon>Passeriformes</taxon>
        <taxon>Thamnophilidae</taxon>
        <taxon>Willisornis</taxon>
    </lineage>
</organism>